<dbReference type="AlphaFoldDB" id="A0AAN8WBJ7"/>
<sequence length="166" mass="18582">MAALTNYANLSHDQRDDEHAYALYSRALEETWKLETATSLARLCLLTNRLSRAEDLLNKIISYHQPPHSTAMVYLAQVKIQQRQYTASETLLRGVLKASPKHLEALYQLSLLYTATNRSDDALEVAREAATACFDPGEQCAHLHAHYADLLHTLSLTDDAITVNTA</sequence>
<protein>
    <recommendedName>
        <fullName evidence="3">Tetratricopeptide repeat protein</fullName>
    </recommendedName>
</protein>
<evidence type="ECO:0000313" key="1">
    <source>
        <dbReference type="EMBL" id="KAK7026397.1"/>
    </source>
</evidence>
<dbReference type="SUPFAM" id="SSF48452">
    <property type="entry name" value="TPR-like"/>
    <property type="match status" value="1"/>
</dbReference>
<organism evidence="1 2">
    <name type="scientific">Halocaridina rubra</name>
    <name type="common">Hawaiian red shrimp</name>
    <dbReference type="NCBI Taxonomy" id="373956"/>
    <lineage>
        <taxon>Eukaryota</taxon>
        <taxon>Metazoa</taxon>
        <taxon>Ecdysozoa</taxon>
        <taxon>Arthropoda</taxon>
        <taxon>Crustacea</taxon>
        <taxon>Multicrustacea</taxon>
        <taxon>Malacostraca</taxon>
        <taxon>Eumalacostraca</taxon>
        <taxon>Eucarida</taxon>
        <taxon>Decapoda</taxon>
        <taxon>Pleocyemata</taxon>
        <taxon>Caridea</taxon>
        <taxon>Atyoidea</taxon>
        <taxon>Atyidae</taxon>
        <taxon>Halocaridina</taxon>
    </lineage>
</organism>
<evidence type="ECO:0008006" key="3">
    <source>
        <dbReference type="Google" id="ProtNLM"/>
    </source>
</evidence>
<dbReference type="Gene3D" id="1.25.40.10">
    <property type="entry name" value="Tetratricopeptide repeat domain"/>
    <property type="match status" value="1"/>
</dbReference>
<dbReference type="EMBL" id="JAXCGZ010022715">
    <property type="protein sequence ID" value="KAK7026397.1"/>
    <property type="molecule type" value="Genomic_DNA"/>
</dbReference>
<dbReference type="InterPro" id="IPR052943">
    <property type="entry name" value="TMTC_O-mannosyl-trnsfr"/>
</dbReference>
<dbReference type="Pfam" id="PF13432">
    <property type="entry name" value="TPR_16"/>
    <property type="match status" value="1"/>
</dbReference>
<accession>A0AAN8WBJ7</accession>
<gene>
    <name evidence="1" type="ORF">SK128_026208</name>
</gene>
<dbReference type="PANTHER" id="PTHR44809">
    <property type="match status" value="1"/>
</dbReference>
<name>A0AAN8WBJ7_HALRR</name>
<comment type="caution">
    <text evidence="1">The sequence shown here is derived from an EMBL/GenBank/DDBJ whole genome shotgun (WGS) entry which is preliminary data.</text>
</comment>
<dbReference type="PANTHER" id="PTHR44809:SF1">
    <property type="entry name" value="PROTEIN O-MANNOSYL-TRANSFERASE TMTC1"/>
    <property type="match status" value="1"/>
</dbReference>
<dbReference type="InterPro" id="IPR011990">
    <property type="entry name" value="TPR-like_helical_dom_sf"/>
</dbReference>
<dbReference type="Proteomes" id="UP001381693">
    <property type="component" value="Unassembled WGS sequence"/>
</dbReference>
<proteinExistence type="predicted"/>
<keyword evidence="2" id="KW-1185">Reference proteome</keyword>
<evidence type="ECO:0000313" key="2">
    <source>
        <dbReference type="Proteomes" id="UP001381693"/>
    </source>
</evidence>
<reference evidence="1 2" key="1">
    <citation type="submission" date="2023-11" db="EMBL/GenBank/DDBJ databases">
        <title>Halocaridina rubra genome assembly.</title>
        <authorList>
            <person name="Smith C."/>
        </authorList>
    </citation>
    <scope>NUCLEOTIDE SEQUENCE [LARGE SCALE GENOMIC DNA]</scope>
    <source>
        <strain evidence="1">EP-1</strain>
        <tissue evidence="1">Whole</tissue>
    </source>
</reference>